<dbReference type="RefSeq" id="WP_220561476.1">
    <property type="nucleotide sequence ID" value="NZ_CP074133.1"/>
</dbReference>
<organism evidence="1 2">
    <name type="scientific">Nocardiopsis changdeensis</name>
    <dbReference type="NCBI Taxonomy" id="2831969"/>
    <lineage>
        <taxon>Bacteria</taxon>
        <taxon>Bacillati</taxon>
        <taxon>Actinomycetota</taxon>
        <taxon>Actinomycetes</taxon>
        <taxon>Streptosporangiales</taxon>
        <taxon>Nocardiopsidaceae</taxon>
        <taxon>Nocardiopsis</taxon>
    </lineage>
</organism>
<reference evidence="1 2" key="1">
    <citation type="submission" date="2021-05" db="EMBL/GenBank/DDBJ databases">
        <title>Direct Submission.</title>
        <authorList>
            <person name="Li K."/>
            <person name="Gao J."/>
        </authorList>
    </citation>
    <scope>NUCLEOTIDE SEQUENCE [LARGE SCALE GENOMIC DNA]</scope>
    <source>
        <strain evidence="1 2">Mg02</strain>
    </source>
</reference>
<gene>
    <name evidence="1" type="ORF">KGD84_17275</name>
</gene>
<evidence type="ECO:0000313" key="2">
    <source>
        <dbReference type="Proteomes" id="UP000676079"/>
    </source>
</evidence>
<evidence type="ECO:0000313" key="1">
    <source>
        <dbReference type="EMBL" id="QUX20281.1"/>
    </source>
</evidence>
<accession>A0ABX8BDF6</accession>
<dbReference type="Proteomes" id="UP000676079">
    <property type="component" value="Chromosome"/>
</dbReference>
<name>A0ABX8BDF6_9ACTN</name>
<dbReference type="EMBL" id="CP074133">
    <property type="protein sequence ID" value="QUX20281.1"/>
    <property type="molecule type" value="Genomic_DNA"/>
</dbReference>
<keyword evidence="2" id="KW-1185">Reference proteome</keyword>
<proteinExistence type="predicted"/>
<protein>
    <submittedName>
        <fullName evidence="1">Uncharacterized protein</fullName>
    </submittedName>
</protein>
<sequence>MATKYKQSALGSELRAIADAHPGVTVHPNSPVGPYTRAVLWTAIVGRRQLRGQALWEPDPGQWTVRAFDEADPAGTVQYVYPADKAGIPNAITEVLARFRRI</sequence>